<reference evidence="1 2" key="1">
    <citation type="journal article" date="2014" name="PLoS Genet.">
        <title>Analysis of the Phlebiopsis gigantea genome, transcriptome and secretome provides insight into its pioneer colonization strategies of wood.</title>
        <authorList>
            <person name="Hori C."/>
            <person name="Ishida T."/>
            <person name="Igarashi K."/>
            <person name="Samejima M."/>
            <person name="Suzuki H."/>
            <person name="Master E."/>
            <person name="Ferreira P."/>
            <person name="Ruiz-Duenas F.J."/>
            <person name="Held B."/>
            <person name="Canessa P."/>
            <person name="Larrondo L.F."/>
            <person name="Schmoll M."/>
            <person name="Druzhinina I.S."/>
            <person name="Kubicek C.P."/>
            <person name="Gaskell J.A."/>
            <person name="Kersten P."/>
            <person name="St John F."/>
            <person name="Glasner J."/>
            <person name="Sabat G."/>
            <person name="Splinter BonDurant S."/>
            <person name="Syed K."/>
            <person name="Yadav J."/>
            <person name="Mgbeahuruike A.C."/>
            <person name="Kovalchuk A."/>
            <person name="Asiegbu F.O."/>
            <person name="Lackner G."/>
            <person name="Hoffmeister D."/>
            <person name="Rencoret J."/>
            <person name="Gutierrez A."/>
            <person name="Sun H."/>
            <person name="Lindquist E."/>
            <person name="Barry K."/>
            <person name="Riley R."/>
            <person name="Grigoriev I.V."/>
            <person name="Henrissat B."/>
            <person name="Kues U."/>
            <person name="Berka R.M."/>
            <person name="Martinez A.T."/>
            <person name="Covert S.F."/>
            <person name="Blanchette R.A."/>
            <person name="Cullen D."/>
        </authorList>
    </citation>
    <scope>NUCLEOTIDE SEQUENCE [LARGE SCALE GENOMIC DNA]</scope>
    <source>
        <strain evidence="1 2">11061_1 CR5-6</strain>
    </source>
</reference>
<dbReference type="HOGENOM" id="CLU_1464662_0_0_1"/>
<name>A0A0C3RPX7_PHLG1</name>
<evidence type="ECO:0000313" key="2">
    <source>
        <dbReference type="Proteomes" id="UP000053257"/>
    </source>
</evidence>
<dbReference type="EMBL" id="KN840750">
    <property type="protein sequence ID" value="KIP01671.1"/>
    <property type="molecule type" value="Genomic_DNA"/>
</dbReference>
<gene>
    <name evidence="1" type="ORF">PHLGIDRAFT_17047</name>
</gene>
<accession>A0A0C3RPX7</accession>
<dbReference type="AlphaFoldDB" id="A0A0C3RPX7"/>
<protein>
    <submittedName>
        <fullName evidence="1">Uncharacterized protein</fullName>
    </submittedName>
</protein>
<keyword evidence="2" id="KW-1185">Reference proteome</keyword>
<feature type="non-terminal residue" evidence="1">
    <location>
        <position position="186"/>
    </location>
</feature>
<evidence type="ECO:0000313" key="1">
    <source>
        <dbReference type="EMBL" id="KIP01671.1"/>
    </source>
</evidence>
<dbReference type="Proteomes" id="UP000053257">
    <property type="component" value="Unassembled WGS sequence"/>
</dbReference>
<proteinExistence type="predicted"/>
<sequence length="186" mass="20768">MLRRYACNGWRGDILQTMVEQQVEITRYEIAGAAMATGGSITKKAIPVGPGRSCDTLRRMSDRIGTEHELTTKAAYIYAHKEEYGRQTSSNVIAIAETVSLNTEKRLEAESERSITLAKPSPMPLNAFSEGAMLRRATEVISRAEGRRLDIVYQTQQPEEGREEAIFTVTGYITQAVLPPIRESMR</sequence>
<organism evidence="1 2">
    <name type="scientific">Phlebiopsis gigantea (strain 11061_1 CR5-6)</name>
    <name type="common">White-rot fungus</name>
    <name type="synonym">Peniophora gigantea</name>
    <dbReference type="NCBI Taxonomy" id="745531"/>
    <lineage>
        <taxon>Eukaryota</taxon>
        <taxon>Fungi</taxon>
        <taxon>Dikarya</taxon>
        <taxon>Basidiomycota</taxon>
        <taxon>Agaricomycotina</taxon>
        <taxon>Agaricomycetes</taxon>
        <taxon>Polyporales</taxon>
        <taxon>Phanerochaetaceae</taxon>
        <taxon>Phlebiopsis</taxon>
    </lineage>
</organism>